<feature type="region of interest" description="Disordered" evidence="1">
    <location>
        <begin position="140"/>
        <end position="200"/>
    </location>
</feature>
<dbReference type="Pfam" id="PF02120">
    <property type="entry name" value="Flg_hook"/>
    <property type="match status" value="1"/>
</dbReference>
<feature type="compositionally biased region" description="Polar residues" evidence="1">
    <location>
        <begin position="351"/>
        <end position="372"/>
    </location>
</feature>
<dbReference type="InterPro" id="IPR052563">
    <property type="entry name" value="FliK"/>
</dbReference>
<feature type="region of interest" description="Disordered" evidence="1">
    <location>
        <begin position="55"/>
        <end position="80"/>
    </location>
</feature>
<sequence>MITLPTLPTSATLPVSFDDSVASNTSTAEDGIEQAFFTLISDHLTAKVNSAADDHSAVTPVNGERKAAPGAKLSTRSAGNEKPEVLTTLLHVENRQSVNKAADEKETLEHSALNESDKQALQALFAMLPPVTTNPLATLQKSTQKSSNVAQPIPEGRSVPPLVTQGSITSPDGVSGNSNNPTPPEAFFAAASAGNPSPTAPNLSASIISAPIQQAMSDSTRHNGDTPLAIKSDDTLNVNIPTAASSPLIPSTGTTTMAPATTSLNVQLGSPEWQQALGQHIVMFSRNGQQNAELKLHPQDLGTLQISLKLDNDQAQLTLVSGHSHVRAALEAAMPQLRSALAENGITLGQSNVSSESFPQHQSFSEQQQSPRESPHNGAVHMINDDEITAVAVPVSLQARIAGDRAVDIFA</sequence>
<evidence type="ECO:0000313" key="3">
    <source>
        <dbReference type="EMBL" id="RWR03917.1"/>
    </source>
</evidence>
<keyword evidence="4" id="KW-1185">Reference proteome</keyword>
<evidence type="ECO:0000259" key="2">
    <source>
        <dbReference type="Pfam" id="PF02120"/>
    </source>
</evidence>
<dbReference type="Gene3D" id="3.30.750.140">
    <property type="match status" value="1"/>
</dbReference>
<dbReference type="PANTHER" id="PTHR37533">
    <property type="entry name" value="FLAGELLAR HOOK-LENGTH CONTROL PROTEIN"/>
    <property type="match status" value="1"/>
</dbReference>
<comment type="caution">
    <text evidence="3">The sequence shown here is derived from an EMBL/GenBank/DDBJ whole genome shotgun (WGS) entry which is preliminary data.</text>
</comment>
<dbReference type="EMBL" id="JMEE01000001">
    <property type="protein sequence ID" value="RWR03917.1"/>
    <property type="molecule type" value="Genomic_DNA"/>
</dbReference>
<dbReference type="InterPro" id="IPR021136">
    <property type="entry name" value="Flagellar_hook_control-like_C"/>
</dbReference>
<dbReference type="CDD" id="cd17470">
    <property type="entry name" value="T3SS_Flik_C"/>
    <property type="match status" value="1"/>
</dbReference>
<feature type="compositionally biased region" description="Polar residues" evidence="1">
    <location>
        <begin position="140"/>
        <end position="150"/>
    </location>
</feature>
<organism evidence="3 4">
    <name type="scientific">[Pantoea] beijingensis</name>
    <dbReference type="NCBI Taxonomy" id="1324864"/>
    <lineage>
        <taxon>Bacteria</taxon>
        <taxon>Pseudomonadati</taxon>
        <taxon>Pseudomonadota</taxon>
        <taxon>Gammaproteobacteria</taxon>
        <taxon>Enterobacterales</taxon>
        <taxon>Erwiniaceae</taxon>
        <taxon>Erwinia</taxon>
    </lineage>
</organism>
<evidence type="ECO:0000313" key="4">
    <source>
        <dbReference type="Proteomes" id="UP000288794"/>
    </source>
</evidence>
<feature type="domain" description="Flagellar hook-length control protein-like C-terminal" evidence="2">
    <location>
        <begin position="280"/>
        <end position="361"/>
    </location>
</feature>
<evidence type="ECO:0000256" key="1">
    <source>
        <dbReference type="SAM" id="MobiDB-lite"/>
    </source>
</evidence>
<feature type="compositionally biased region" description="Polar residues" evidence="1">
    <location>
        <begin position="164"/>
        <end position="180"/>
    </location>
</feature>
<name>A0A443IIM1_9GAMM</name>
<protein>
    <recommendedName>
        <fullName evidence="2">Flagellar hook-length control protein-like C-terminal domain-containing protein</fullName>
    </recommendedName>
</protein>
<dbReference type="AlphaFoldDB" id="A0A443IIM1"/>
<gene>
    <name evidence="3" type="ORF">ED28_02705</name>
</gene>
<reference evidence="3 4" key="1">
    <citation type="submission" date="2014-04" db="EMBL/GenBank/DDBJ databases">
        <title>Draft genome sequence of Pantoea beijingensis strain LMG 27579, an emerging pathogen to Pleurotus eryngii with potential industrial application.</title>
        <authorList>
            <person name="Xu F."/>
            <person name="Liu Y."/>
            <person name="Wang S."/>
            <person name="Yin Y."/>
            <person name="Ma Y."/>
            <person name="Zhao S."/>
            <person name="Rong C."/>
        </authorList>
    </citation>
    <scope>NUCLEOTIDE SEQUENCE [LARGE SCALE GENOMIC DNA]</scope>
    <source>
        <strain evidence="3 4">LMG 27579</strain>
    </source>
</reference>
<accession>A0A443IIM1</accession>
<dbReference type="PANTHER" id="PTHR37533:SF2">
    <property type="entry name" value="FLAGELLAR HOOK-LENGTH CONTROL PROTEIN"/>
    <property type="match status" value="1"/>
</dbReference>
<feature type="region of interest" description="Disordered" evidence="1">
    <location>
        <begin position="351"/>
        <end position="379"/>
    </location>
</feature>
<dbReference type="RefSeq" id="WP_128174969.1">
    <property type="nucleotide sequence ID" value="NZ_CP071409.1"/>
</dbReference>
<proteinExistence type="predicted"/>
<dbReference type="Proteomes" id="UP000288794">
    <property type="component" value="Unassembled WGS sequence"/>
</dbReference>
<dbReference type="InterPro" id="IPR038610">
    <property type="entry name" value="FliK-like_C_sf"/>
</dbReference>